<organism evidence="4 5">
    <name type="scientific">Psychrobacillus faecigallinarum</name>
    <dbReference type="NCBI Taxonomy" id="2762235"/>
    <lineage>
        <taxon>Bacteria</taxon>
        <taxon>Bacillati</taxon>
        <taxon>Bacillota</taxon>
        <taxon>Bacilli</taxon>
        <taxon>Bacillales</taxon>
        <taxon>Bacillaceae</taxon>
        <taxon>Psychrobacillus</taxon>
    </lineage>
</organism>
<dbReference type="Pfam" id="PF16244">
    <property type="entry name" value="DUF4901"/>
    <property type="match status" value="2"/>
</dbReference>
<feature type="signal peptide" evidence="2">
    <location>
        <begin position="1"/>
        <end position="24"/>
    </location>
</feature>
<proteinExistence type="predicted"/>
<comment type="caution">
    <text evidence="4">The sequence shown here is derived from an EMBL/GenBank/DDBJ whole genome shotgun (WGS) entry which is preliminary data.</text>
</comment>
<name>A0ABR8RDY8_9BACI</name>
<feature type="domain" description="SLH" evidence="3">
    <location>
        <begin position="607"/>
        <end position="669"/>
    </location>
</feature>
<evidence type="ECO:0000313" key="5">
    <source>
        <dbReference type="Proteomes" id="UP000640786"/>
    </source>
</evidence>
<dbReference type="Pfam" id="PF00395">
    <property type="entry name" value="SLH"/>
    <property type="match status" value="3"/>
</dbReference>
<accession>A0ABR8RDY8</accession>
<keyword evidence="5" id="KW-1185">Reference proteome</keyword>
<reference evidence="4 5" key="1">
    <citation type="submission" date="2020-08" db="EMBL/GenBank/DDBJ databases">
        <title>A Genomic Blueprint of the Chicken Gut Microbiome.</title>
        <authorList>
            <person name="Gilroy R."/>
            <person name="Ravi A."/>
            <person name="Getino M."/>
            <person name="Pursley I."/>
            <person name="Horton D.L."/>
            <person name="Alikhan N.-F."/>
            <person name="Baker D."/>
            <person name="Gharbi K."/>
            <person name="Hall N."/>
            <person name="Watson M."/>
            <person name="Adriaenssens E.M."/>
            <person name="Foster-Nyarko E."/>
            <person name="Jarju S."/>
            <person name="Secka A."/>
            <person name="Antonio M."/>
            <person name="Oren A."/>
            <person name="Chaudhuri R."/>
            <person name="La Ragione R.M."/>
            <person name="Hildebrand F."/>
            <person name="Pallen M.J."/>
        </authorList>
    </citation>
    <scope>NUCLEOTIDE SEQUENCE [LARGE SCALE GENOMIC DNA]</scope>
    <source>
        <strain evidence="4 5">Sa2BUA9</strain>
    </source>
</reference>
<evidence type="ECO:0000313" key="4">
    <source>
        <dbReference type="EMBL" id="MBD7946024.1"/>
    </source>
</evidence>
<evidence type="ECO:0000259" key="3">
    <source>
        <dbReference type="PROSITE" id="PS51272"/>
    </source>
</evidence>
<evidence type="ECO:0000256" key="2">
    <source>
        <dbReference type="SAM" id="SignalP"/>
    </source>
</evidence>
<keyword evidence="1 2" id="KW-0732">Signal</keyword>
<sequence length="738" mass="83216">MKKIGIILTASALSIGMFSSAVSAAGTGGAQPYNVMTQVAAVDVTVSKEDLLKKFKASFPGIFDSVKASEFYMHSYENPYENKTRYDMSFNKQVKGKEIYGSIGFSGDNFEIESFHYEPVTTADALFPAKVSKDEAKKIANDFVQKYIKDGSYQLTEGMNDFYYSPQLLTRPIRYSFSFNRVQDGIAIQDQNVNVTILGSGEIVEFNRFNTSKSSTFEDVKKLNDSKEALAKIKDNVTAKLQYQITASDEINKYDVKLVYTPDVLSLNATTGEWFNSYEFLAENPAKKGYEMIVEKALPAKQNGITKEEAKKTAENLLKVDSSKVKLSIQSVEETKNYNGQDVISVQYMYNYSNGSGSGSNIEFDKKTGELVQFHSMKREITEYLEEKKDDKAISYEEALAKAVQYAKEYLPSNLHQYALPTDSFYEDPRGLYYFSFPRIVDGVLVSGDQINVHLENDGTLGGISINRPQIDEWPSKDKVISEKEAEEIFKKSVSLKTSYMKEYQKKENNHYNLIYSPQFNEEDYQVLEANTGKWFNQYNREVLPEVSHKTAADELNYLIQAKVLTVKDAKTFNGDATVSKGEAIKIMMNSLTYMYSGFPGGDSENVKQTFTNVDSKHTSYQAIERAVELGVLTADKSTFDVDSPITKEELSVWYIRALGLEEAAKQSKIFKNDYTDSKKIKAENAGYVVLADSLGLVKAEKNEFNPTKQVTYADLAVSTIRLGHEMSKKGRDYRFGY</sequence>
<evidence type="ECO:0000256" key="1">
    <source>
        <dbReference type="ARBA" id="ARBA00022729"/>
    </source>
</evidence>
<dbReference type="InterPro" id="IPR032599">
    <property type="entry name" value="YcdB/YcdC_rep_domain"/>
</dbReference>
<dbReference type="RefSeq" id="WP_191697859.1">
    <property type="nucleotide sequence ID" value="NZ_JACSQO010000012.1"/>
</dbReference>
<dbReference type="InterPro" id="IPR001119">
    <property type="entry name" value="SLH_dom"/>
</dbReference>
<dbReference type="EMBL" id="JACSQO010000012">
    <property type="protein sequence ID" value="MBD7946024.1"/>
    <property type="molecule type" value="Genomic_DNA"/>
</dbReference>
<feature type="chain" id="PRO_5045086167" evidence="2">
    <location>
        <begin position="25"/>
        <end position="738"/>
    </location>
</feature>
<gene>
    <name evidence="4" type="ORF">H9650_18120</name>
</gene>
<protein>
    <submittedName>
        <fullName evidence="4">S-layer homology domain-containing protein</fullName>
    </submittedName>
</protein>
<dbReference type="Proteomes" id="UP000640786">
    <property type="component" value="Unassembled WGS sequence"/>
</dbReference>
<dbReference type="PROSITE" id="PS51272">
    <property type="entry name" value="SLH"/>
    <property type="match status" value="1"/>
</dbReference>